<dbReference type="RefSeq" id="WP_202337819.1">
    <property type="nucleotide sequence ID" value="NZ_CP068439.1"/>
</dbReference>
<keyword evidence="2" id="KW-1185">Reference proteome</keyword>
<dbReference type="Proteomes" id="UP000629420">
    <property type="component" value="Chromosome"/>
</dbReference>
<proteinExistence type="predicted"/>
<evidence type="ECO:0000313" key="1">
    <source>
        <dbReference type="EMBL" id="QQX77930.1"/>
    </source>
</evidence>
<organism evidence="1 2">
    <name type="scientific">Aequorivita iocasae</name>
    <dbReference type="NCBI Taxonomy" id="2803865"/>
    <lineage>
        <taxon>Bacteria</taxon>
        <taxon>Pseudomonadati</taxon>
        <taxon>Bacteroidota</taxon>
        <taxon>Flavobacteriia</taxon>
        <taxon>Flavobacteriales</taxon>
        <taxon>Flavobacteriaceae</taxon>
        <taxon>Aequorivita</taxon>
    </lineage>
</organism>
<name>A0ABX7DUW4_9FLAO</name>
<protein>
    <submittedName>
        <fullName evidence="1">Uncharacterized protein</fullName>
    </submittedName>
</protein>
<gene>
    <name evidence="1" type="ORF">JK629_06625</name>
</gene>
<accession>A0ABX7DUW4</accession>
<evidence type="ECO:0000313" key="2">
    <source>
        <dbReference type="Proteomes" id="UP000629420"/>
    </source>
</evidence>
<reference evidence="1 2" key="1">
    <citation type="submission" date="2021-01" db="EMBL/GenBank/DDBJ databases">
        <title>Aequorivita sp. strain KX20305, a bacterium isolated from the sediment collected at a cold seep field in South China Sea.</title>
        <authorList>
            <person name="Zhang H."/>
            <person name="Li C."/>
        </authorList>
    </citation>
    <scope>NUCLEOTIDE SEQUENCE [LARGE SCALE GENOMIC DNA]</scope>
    <source>
        <strain evidence="1 2">KX20305</strain>
    </source>
</reference>
<sequence>MGGKGHAGSAIMYEAVLVFGSPIIEAVKSVQGVEQSIVTSGPASKVAQASWALTLVMPKIKTNKTNNLWEE</sequence>
<dbReference type="EMBL" id="CP068439">
    <property type="protein sequence ID" value="QQX77930.1"/>
    <property type="molecule type" value="Genomic_DNA"/>
</dbReference>